<reference evidence="1 2" key="1">
    <citation type="submission" date="2018-10" db="EMBL/GenBank/DDBJ databases">
        <title>Genomic Encyclopedia of Type Strains, Phase IV (KMG-IV): sequencing the most valuable type-strain genomes for metagenomic binning, comparative biology and taxonomic classification.</title>
        <authorList>
            <person name="Goeker M."/>
        </authorList>
    </citation>
    <scope>NUCLEOTIDE SEQUENCE [LARGE SCALE GENOMIC DNA]</scope>
    <source>
        <strain evidence="1 2">DSM 25080</strain>
    </source>
</reference>
<gene>
    <name evidence="1" type="ORF">DFR27_1125</name>
</gene>
<dbReference type="RefSeq" id="WP_121876455.1">
    <property type="nucleotide sequence ID" value="NZ_REFJ01000002.1"/>
</dbReference>
<dbReference type="EMBL" id="REFJ01000002">
    <property type="protein sequence ID" value="RMA81308.1"/>
    <property type="molecule type" value="Genomic_DNA"/>
</dbReference>
<evidence type="ECO:0000313" key="1">
    <source>
        <dbReference type="EMBL" id="RMA81308.1"/>
    </source>
</evidence>
<organism evidence="1 2">
    <name type="scientific">Umboniibacter marinipuniceus</name>
    <dbReference type="NCBI Taxonomy" id="569599"/>
    <lineage>
        <taxon>Bacteria</taxon>
        <taxon>Pseudomonadati</taxon>
        <taxon>Pseudomonadota</taxon>
        <taxon>Gammaproteobacteria</taxon>
        <taxon>Cellvibrionales</taxon>
        <taxon>Cellvibrionaceae</taxon>
        <taxon>Umboniibacter</taxon>
    </lineage>
</organism>
<keyword evidence="2" id="KW-1185">Reference proteome</keyword>
<sequence length="137" mass="14883">MIKYLALVVIAIGVLSGCKVAYTSDGTGPIFSIDPDFKDQAGVQLVYEEQSIDPDWQFMRTISGLSCETDRAQVPTLSVATLIDRSDSQAREDLRIKAGRANADVLKFQSCNGQPRGERTGCTQCVGSLYTRTKAEG</sequence>
<comment type="caution">
    <text evidence="1">The sequence shown here is derived from an EMBL/GenBank/DDBJ whole genome shotgun (WGS) entry which is preliminary data.</text>
</comment>
<accession>A0A3M0AEX8</accession>
<dbReference type="PROSITE" id="PS51257">
    <property type="entry name" value="PROKAR_LIPOPROTEIN"/>
    <property type="match status" value="1"/>
</dbReference>
<protein>
    <recommendedName>
        <fullName evidence="3">Lipoprotein</fullName>
    </recommendedName>
</protein>
<evidence type="ECO:0000313" key="2">
    <source>
        <dbReference type="Proteomes" id="UP000267187"/>
    </source>
</evidence>
<evidence type="ECO:0008006" key="3">
    <source>
        <dbReference type="Google" id="ProtNLM"/>
    </source>
</evidence>
<name>A0A3M0AEX8_9GAMM</name>
<dbReference type="Proteomes" id="UP000267187">
    <property type="component" value="Unassembled WGS sequence"/>
</dbReference>
<dbReference type="AlphaFoldDB" id="A0A3M0AEX8"/>
<proteinExistence type="predicted"/>
<dbReference type="Gene3D" id="3.30.110.70">
    <property type="entry name" value="Hypothetical protein apc22750. Chain B"/>
    <property type="match status" value="1"/>
</dbReference>